<dbReference type="OMA" id="CGENDEY"/>
<proteinExistence type="predicted"/>
<dbReference type="InterPro" id="IPR052326">
    <property type="entry name" value="Diff-Dev_Assoc_Protein"/>
</dbReference>
<dbReference type="Proteomes" id="UP000001396">
    <property type="component" value="Unassembled WGS sequence"/>
</dbReference>
<accession>D3B1A6</accession>
<dbReference type="PANTHER" id="PTHR33459:SF7">
    <property type="entry name" value="DD-GDCA PROTEIN"/>
    <property type="match status" value="1"/>
</dbReference>
<dbReference type="EMBL" id="ADBJ01000008">
    <property type="protein sequence ID" value="EFA85080.1"/>
    <property type="molecule type" value="Genomic_DNA"/>
</dbReference>
<gene>
    <name evidence="2" type="ORF">PPL_02077</name>
</gene>
<organism evidence="2 3">
    <name type="scientific">Heterostelium pallidum (strain ATCC 26659 / Pp 5 / PN500)</name>
    <name type="common">Cellular slime mold</name>
    <name type="synonym">Polysphondylium pallidum</name>
    <dbReference type="NCBI Taxonomy" id="670386"/>
    <lineage>
        <taxon>Eukaryota</taxon>
        <taxon>Amoebozoa</taxon>
        <taxon>Evosea</taxon>
        <taxon>Eumycetozoa</taxon>
        <taxon>Dictyostelia</taxon>
        <taxon>Acytosteliales</taxon>
        <taxon>Acytosteliaceae</taxon>
        <taxon>Heterostelium</taxon>
    </lineage>
</organism>
<feature type="signal peptide" evidence="1">
    <location>
        <begin position="1"/>
        <end position="23"/>
    </location>
</feature>
<dbReference type="AlphaFoldDB" id="D3B1A6"/>
<evidence type="ECO:0000313" key="2">
    <source>
        <dbReference type="EMBL" id="EFA85080.1"/>
    </source>
</evidence>
<evidence type="ECO:0000313" key="3">
    <source>
        <dbReference type="Proteomes" id="UP000001396"/>
    </source>
</evidence>
<dbReference type="GeneID" id="31357603"/>
<keyword evidence="3" id="KW-1185">Reference proteome</keyword>
<dbReference type="PANTHER" id="PTHR33459">
    <property type="entry name" value="DD-GDCA PROTEIN"/>
    <property type="match status" value="1"/>
</dbReference>
<reference evidence="2 3" key="1">
    <citation type="journal article" date="2011" name="Genome Res.">
        <title>Phylogeny-wide analysis of social amoeba genomes highlights ancient origins for complex intercellular communication.</title>
        <authorList>
            <person name="Heidel A.J."/>
            <person name="Lawal H.M."/>
            <person name="Felder M."/>
            <person name="Schilde C."/>
            <person name="Helps N.R."/>
            <person name="Tunggal B."/>
            <person name="Rivero F."/>
            <person name="John U."/>
            <person name="Schleicher M."/>
            <person name="Eichinger L."/>
            <person name="Platzer M."/>
            <person name="Noegel A.A."/>
            <person name="Schaap P."/>
            <person name="Gloeckner G."/>
        </authorList>
    </citation>
    <scope>NUCLEOTIDE SEQUENCE [LARGE SCALE GENOMIC DNA]</scope>
    <source>
        <strain evidence="3">ATCC 26659 / Pp 5 / PN500</strain>
    </source>
</reference>
<feature type="chain" id="PRO_5003040777" evidence="1">
    <location>
        <begin position="24"/>
        <end position="259"/>
    </location>
</feature>
<comment type="caution">
    <text evidence="2">The sequence shown here is derived from an EMBL/GenBank/DDBJ whole genome shotgun (WGS) entry which is preliminary data.</text>
</comment>
<name>D3B1A6_HETP5</name>
<evidence type="ECO:0000256" key="1">
    <source>
        <dbReference type="SAM" id="SignalP"/>
    </source>
</evidence>
<sequence>MNKILIVIIIFALILIFPQYILGASNKTHCEYVLCVPEGNKCNPHSLGSECEYGTYCLIGKNKSPVCTKYADVGETCSSSHLCWPDLRCESKGHRPVSICQNLGYLAAGEECRQSSECATNNLICKKGICHLRSSTCSSPEECDHDHFCQAGKCMKRVGEGKICRARQECKVGFLCSGGVCMKPFQLEEGAACHYHFDYNSGGVPLIDCNIGKGLYCDFEDNKDIGKCTKFQETDGPCDNHNAKCQWMEQSARTESTLD</sequence>
<protein>
    <submittedName>
        <fullName evidence="2">Paramecium surface antigen repeat-containing protein</fullName>
    </submittedName>
</protein>
<dbReference type="InParanoid" id="D3B1A6"/>
<dbReference type="RefSeq" id="XP_020437190.1">
    <property type="nucleotide sequence ID" value="XM_020573073.1"/>
</dbReference>
<keyword evidence="1" id="KW-0732">Signal</keyword>